<dbReference type="InterPro" id="IPR015292">
    <property type="entry name" value="Tscrpt_reg_YbiH_C"/>
</dbReference>
<dbReference type="PROSITE" id="PS50977">
    <property type="entry name" value="HTH_TETR_2"/>
    <property type="match status" value="1"/>
</dbReference>
<gene>
    <name evidence="5" type="ORF">S01H4_48245</name>
</gene>
<proteinExistence type="predicted"/>
<evidence type="ECO:0000256" key="3">
    <source>
        <dbReference type="ARBA" id="ARBA00023163"/>
    </source>
</evidence>
<sequence>MTYNFPCICTWNDFSEPYLAYHSETAVCKGIQKVVIFTIPINVFAEKGFDGATVRDICFRVGANVAAVNYYFGGKESLYRSILEMMFKKGQEFRREQESRQREGRTPEERLHYYILQVCRWTFGVSEQDATSCGELLVNLRKIFLREMTRATTPELDEKVYQLLRDDTDEIRSIIRDIIGHDAPEDVVRDCDCSIIGQILYYDT</sequence>
<dbReference type="GO" id="GO:0000976">
    <property type="term" value="F:transcription cis-regulatory region binding"/>
    <property type="evidence" value="ECO:0007669"/>
    <property type="project" value="TreeGrafter"/>
</dbReference>
<evidence type="ECO:0000259" key="4">
    <source>
        <dbReference type="PROSITE" id="PS50977"/>
    </source>
</evidence>
<dbReference type="InterPro" id="IPR050109">
    <property type="entry name" value="HTH-type_TetR-like_transc_reg"/>
</dbReference>
<evidence type="ECO:0000313" key="5">
    <source>
        <dbReference type="EMBL" id="GAG90788.1"/>
    </source>
</evidence>
<dbReference type="PROSITE" id="PS01081">
    <property type="entry name" value="HTH_TETR_1"/>
    <property type="match status" value="1"/>
</dbReference>
<dbReference type="InterPro" id="IPR009057">
    <property type="entry name" value="Homeodomain-like_sf"/>
</dbReference>
<dbReference type="PANTHER" id="PTHR30055">
    <property type="entry name" value="HTH-TYPE TRANSCRIPTIONAL REGULATOR RUTR"/>
    <property type="match status" value="1"/>
</dbReference>
<protein>
    <recommendedName>
        <fullName evidence="4">HTH tetR-type domain-containing protein</fullName>
    </recommendedName>
</protein>
<dbReference type="Gene3D" id="1.10.357.10">
    <property type="entry name" value="Tetracycline Repressor, domain 2"/>
    <property type="match status" value="1"/>
</dbReference>
<dbReference type="InterPro" id="IPR036271">
    <property type="entry name" value="Tet_transcr_reg_TetR-rel_C_sf"/>
</dbReference>
<comment type="caution">
    <text evidence="5">The sequence shown here is derived from an EMBL/GenBank/DDBJ whole genome shotgun (WGS) entry which is preliminary data.</text>
</comment>
<keyword evidence="1" id="KW-0805">Transcription regulation</keyword>
<dbReference type="SUPFAM" id="SSF48498">
    <property type="entry name" value="Tetracyclin repressor-like, C-terminal domain"/>
    <property type="match status" value="1"/>
</dbReference>
<feature type="non-terminal residue" evidence="5">
    <location>
        <position position="204"/>
    </location>
</feature>
<organism evidence="5">
    <name type="scientific">marine sediment metagenome</name>
    <dbReference type="NCBI Taxonomy" id="412755"/>
    <lineage>
        <taxon>unclassified sequences</taxon>
        <taxon>metagenomes</taxon>
        <taxon>ecological metagenomes</taxon>
    </lineage>
</organism>
<dbReference type="Pfam" id="PF00440">
    <property type="entry name" value="TetR_N"/>
    <property type="match status" value="1"/>
</dbReference>
<dbReference type="SUPFAM" id="SSF46689">
    <property type="entry name" value="Homeodomain-like"/>
    <property type="match status" value="1"/>
</dbReference>
<evidence type="ECO:0000256" key="1">
    <source>
        <dbReference type="ARBA" id="ARBA00023015"/>
    </source>
</evidence>
<dbReference type="Pfam" id="PF09209">
    <property type="entry name" value="CecR_C"/>
    <property type="match status" value="1"/>
</dbReference>
<reference evidence="5" key="1">
    <citation type="journal article" date="2014" name="Front. Microbiol.">
        <title>High frequency of phylogenetically diverse reductive dehalogenase-homologous genes in deep subseafloor sedimentary metagenomes.</title>
        <authorList>
            <person name="Kawai M."/>
            <person name="Futagami T."/>
            <person name="Toyoda A."/>
            <person name="Takaki Y."/>
            <person name="Nishi S."/>
            <person name="Hori S."/>
            <person name="Arai W."/>
            <person name="Tsubouchi T."/>
            <person name="Morono Y."/>
            <person name="Uchiyama I."/>
            <person name="Ito T."/>
            <person name="Fujiyama A."/>
            <person name="Inagaki F."/>
            <person name="Takami H."/>
        </authorList>
    </citation>
    <scope>NUCLEOTIDE SEQUENCE</scope>
    <source>
        <strain evidence="5">Expedition CK06-06</strain>
    </source>
</reference>
<feature type="domain" description="HTH tetR-type" evidence="4">
    <location>
        <begin position="30"/>
        <end position="90"/>
    </location>
</feature>
<name>X1C2Z4_9ZZZZ</name>
<accession>X1C2Z4</accession>
<dbReference type="PANTHER" id="PTHR30055:SF234">
    <property type="entry name" value="HTH-TYPE TRANSCRIPTIONAL REGULATOR BETI"/>
    <property type="match status" value="1"/>
</dbReference>
<dbReference type="InterPro" id="IPR023772">
    <property type="entry name" value="DNA-bd_HTH_TetR-type_CS"/>
</dbReference>
<dbReference type="Gene3D" id="1.10.10.60">
    <property type="entry name" value="Homeodomain-like"/>
    <property type="match status" value="1"/>
</dbReference>
<dbReference type="GO" id="GO:0003700">
    <property type="term" value="F:DNA-binding transcription factor activity"/>
    <property type="evidence" value="ECO:0007669"/>
    <property type="project" value="TreeGrafter"/>
</dbReference>
<keyword evidence="2" id="KW-0238">DNA-binding</keyword>
<keyword evidence="3" id="KW-0804">Transcription</keyword>
<dbReference type="InterPro" id="IPR001647">
    <property type="entry name" value="HTH_TetR"/>
</dbReference>
<dbReference type="EMBL" id="BART01027178">
    <property type="protein sequence ID" value="GAG90788.1"/>
    <property type="molecule type" value="Genomic_DNA"/>
</dbReference>
<evidence type="ECO:0000256" key="2">
    <source>
        <dbReference type="ARBA" id="ARBA00023125"/>
    </source>
</evidence>
<dbReference type="AlphaFoldDB" id="X1C2Z4"/>